<evidence type="ECO:0000313" key="4">
    <source>
        <dbReference type="Proteomes" id="UP001054902"/>
    </source>
</evidence>
<evidence type="ECO:0000259" key="2">
    <source>
        <dbReference type="PROSITE" id="PS50090"/>
    </source>
</evidence>
<feature type="region of interest" description="Disordered" evidence="1">
    <location>
        <begin position="1"/>
        <end position="33"/>
    </location>
</feature>
<comment type="caution">
    <text evidence="3">The sequence shown here is derived from an EMBL/GenBank/DDBJ whole genome shotgun (WGS) entry which is preliminary data.</text>
</comment>
<dbReference type="AlphaFoldDB" id="A0AAD3CX35"/>
<feature type="domain" description="Myb-like" evidence="2">
    <location>
        <begin position="25"/>
        <end position="91"/>
    </location>
</feature>
<dbReference type="EMBL" id="BLLK01000047">
    <property type="protein sequence ID" value="GFH53783.1"/>
    <property type="molecule type" value="Genomic_DNA"/>
</dbReference>
<feature type="compositionally biased region" description="Polar residues" evidence="1">
    <location>
        <begin position="12"/>
        <end position="24"/>
    </location>
</feature>
<evidence type="ECO:0000313" key="3">
    <source>
        <dbReference type="EMBL" id="GFH53783.1"/>
    </source>
</evidence>
<evidence type="ECO:0000256" key="1">
    <source>
        <dbReference type="SAM" id="MobiDB-lite"/>
    </source>
</evidence>
<dbReference type="PROSITE" id="PS50090">
    <property type="entry name" value="MYB_LIKE"/>
    <property type="match status" value="1"/>
</dbReference>
<dbReference type="CDD" id="cd00167">
    <property type="entry name" value="SANT"/>
    <property type="match status" value="1"/>
</dbReference>
<proteinExistence type="predicted"/>
<protein>
    <recommendedName>
        <fullName evidence="2">Myb-like domain-containing protein</fullName>
    </recommendedName>
</protein>
<gene>
    <name evidence="3" type="ORF">CTEN210_10259</name>
</gene>
<dbReference type="SMART" id="SM00717">
    <property type="entry name" value="SANT"/>
    <property type="match status" value="1"/>
</dbReference>
<accession>A0AAD3CX35</accession>
<name>A0AAD3CX35_9STRA</name>
<sequence>MVTIVKSESESEANIQHDSPTMKTSKSRNSKDWNQKEETRLLALVSRWKKKKYSKLNDECWKVIALHMVNENGETMGKSAARCKSRYEKIKKEDAMILSFYKKHEASNRKFDGSFFKREDFQALSKRIPNRTPLYLHRRYMELTEKAASLRKKTKAYRKVQEHRKHAYHTTEAETRQDTFPVFMQESQPEERDCAIKEAMYVNNFNMQVESHQIQCNFPYDYKIHESDVNPNHFTASYPQNLEYNYPPFQQTYDNHAAIAHESAIGGNFSPPAPSQHYQPVNNMIWARTPSPYDHQQPEAVSFSQVFSTMLNSSSQEDESYINATEIKPTIMVKTSPKQKKKQKRERKRLYKYLSRAKQPNCTLKQEAKELERKKQDYASPVLDREASMDDNAFELGELSDETLFESLNQDFFL</sequence>
<dbReference type="InterPro" id="IPR001005">
    <property type="entry name" value="SANT/Myb"/>
</dbReference>
<organism evidence="3 4">
    <name type="scientific">Chaetoceros tenuissimus</name>
    <dbReference type="NCBI Taxonomy" id="426638"/>
    <lineage>
        <taxon>Eukaryota</taxon>
        <taxon>Sar</taxon>
        <taxon>Stramenopiles</taxon>
        <taxon>Ochrophyta</taxon>
        <taxon>Bacillariophyta</taxon>
        <taxon>Coscinodiscophyceae</taxon>
        <taxon>Chaetocerotophycidae</taxon>
        <taxon>Chaetocerotales</taxon>
        <taxon>Chaetocerotaceae</taxon>
        <taxon>Chaetoceros</taxon>
    </lineage>
</organism>
<reference evidence="3 4" key="1">
    <citation type="journal article" date="2021" name="Sci. Rep.">
        <title>The genome of the diatom Chaetoceros tenuissimus carries an ancient integrated fragment of an extant virus.</title>
        <authorList>
            <person name="Hongo Y."/>
            <person name="Kimura K."/>
            <person name="Takaki Y."/>
            <person name="Yoshida Y."/>
            <person name="Baba S."/>
            <person name="Kobayashi G."/>
            <person name="Nagasaki K."/>
            <person name="Hano T."/>
            <person name="Tomaru Y."/>
        </authorList>
    </citation>
    <scope>NUCLEOTIDE SEQUENCE [LARGE SCALE GENOMIC DNA]</scope>
    <source>
        <strain evidence="3 4">NIES-3715</strain>
    </source>
</reference>
<keyword evidence="4" id="KW-1185">Reference proteome</keyword>
<dbReference type="InterPro" id="IPR009057">
    <property type="entry name" value="Homeodomain-like_sf"/>
</dbReference>
<dbReference type="Proteomes" id="UP001054902">
    <property type="component" value="Unassembled WGS sequence"/>
</dbReference>
<dbReference type="SUPFAM" id="SSF46689">
    <property type="entry name" value="Homeodomain-like"/>
    <property type="match status" value="1"/>
</dbReference>